<evidence type="ECO:0000256" key="2">
    <source>
        <dbReference type="ARBA" id="ARBA00006595"/>
    </source>
</evidence>
<protein>
    <recommendedName>
        <fullName evidence="12">Transporter</fullName>
    </recommendedName>
</protein>
<dbReference type="PANTHER" id="PTHR20772">
    <property type="entry name" value="PROTEIN FMP42"/>
    <property type="match status" value="1"/>
</dbReference>
<evidence type="ECO:0000256" key="6">
    <source>
        <dbReference type="ARBA" id="ARBA00022989"/>
    </source>
</evidence>
<feature type="transmembrane region" description="Helical" evidence="9">
    <location>
        <begin position="277"/>
        <end position="296"/>
    </location>
</feature>
<dbReference type="EMBL" id="NWUJ01000003">
    <property type="protein sequence ID" value="PFH36359.1"/>
    <property type="molecule type" value="Genomic_DNA"/>
</dbReference>
<evidence type="ECO:0000256" key="7">
    <source>
        <dbReference type="ARBA" id="ARBA00023136"/>
    </source>
</evidence>
<reference evidence="10 11" key="1">
    <citation type="submission" date="2017-09" db="EMBL/GenBank/DDBJ databases">
        <title>Genome sequencing of Besnoitia besnoiti strain Bb-Ger1.</title>
        <authorList>
            <person name="Schares G."/>
            <person name="Venepally P."/>
            <person name="Lorenzi H.A."/>
        </authorList>
    </citation>
    <scope>NUCLEOTIDE SEQUENCE [LARGE SCALE GENOMIC DNA]</scope>
    <source>
        <strain evidence="10 11">Bb-Ger1</strain>
    </source>
</reference>
<evidence type="ECO:0000313" key="10">
    <source>
        <dbReference type="EMBL" id="PFH36359.1"/>
    </source>
</evidence>
<evidence type="ECO:0000256" key="4">
    <source>
        <dbReference type="ARBA" id="ARBA00022692"/>
    </source>
</evidence>
<dbReference type="Proteomes" id="UP000224006">
    <property type="component" value="Chromosome III"/>
</dbReference>
<evidence type="ECO:0000256" key="8">
    <source>
        <dbReference type="SAM" id="MobiDB-lite"/>
    </source>
</evidence>
<feature type="transmembrane region" description="Helical" evidence="9">
    <location>
        <begin position="531"/>
        <end position="550"/>
    </location>
</feature>
<dbReference type="GO" id="GO:0016020">
    <property type="term" value="C:membrane"/>
    <property type="evidence" value="ECO:0007669"/>
    <property type="project" value="UniProtKB-SubCell"/>
</dbReference>
<feature type="region of interest" description="Disordered" evidence="8">
    <location>
        <begin position="594"/>
        <end position="616"/>
    </location>
</feature>
<keyword evidence="3" id="KW-0813">Transport</keyword>
<comment type="similarity">
    <text evidence="2">Belongs to the SLC43A transporter (TC 2.A.1.44) family.</text>
</comment>
<dbReference type="GeneID" id="40309481"/>
<feature type="transmembrane region" description="Helical" evidence="9">
    <location>
        <begin position="413"/>
        <end position="432"/>
    </location>
</feature>
<comment type="caution">
    <text evidence="10">The sequence shown here is derived from an EMBL/GenBank/DDBJ whole genome shotgun (WGS) entry which is preliminary data.</text>
</comment>
<evidence type="ECO:0000256" key="3">
    <source>
        <dbReference type="ARBA" id="ARBA00022448"/>
    </source>
</evidence>
<evidence type="ECO:0000256" key="9">
    <source>
        <dbReference type="SAM" id="Phobius"/>
    </source>
</evidence>
<evidence type="ECO:0000256" key="1">
    <source>
        <dbReference type="ARBA" id="ARBA00004141"/>
    </source>
</evidence>
<dbReference type="GO" id="GO:0006865">
    <property type="term" value="P:amino acid transport"/>
    <property type="evidence" value="ECO:0007669"/>
    <property type="project" value="UniProtKB-KW"/>
</dbReference>
<feature type="transmembrane region" description="Helical" evidence="9">
    <location>
        <begin position="308"/>
        <end position="330"/>
    </location>
</feature>
<keyword evidence="6 9" id="KW-1133">Transmembrane helix</keyword>
<dbReference type="InterPro" id="IPR036259">
    <property type="entry name" value="MFS_trans_sf"/>
</dbReference>
<dbReference type="Gene3D" id="1.20.1250.20">
    <property type="entry name" value="MFS general substrate transporter like domains"/>
    <property type="match status" value="1"/>
</dbReference>
<evidence type="ECO:0008006" key="12">
    <source>
        <dbReference type="Google" id="ProtNLM"/>
    </source>
</evidence>
<feature type="transmembrane region" description="Helical" evidence="9">
    <location>
        <begin position="194"/>
        <end position="216"/>
    </location>
</feature>
<dbReference type="InterPro" id="IPR052599">
    <property type="entry name" value="SLC43A_AATransporter"/>
</dbReference>
<feature type="transmembrane region" description="Helical" evidence="9">
    <location>
        <begin position="470"/>
        <end position="491"/>
    </location>
</feature>
<accession>A0A2A9MEQ8</accession>
<feature type="transmembrane region" description="Helical" evidence="9">
    <location>
        <begin position="497"/>
        <end position="519"/>
    </location>
</feature>
<dbReference type="VEuPathDB" id="ToxoDB:BESB_045510"/>
<feature type="region of interest" description="Disordered" evidence="8">
    <location>
        <begin position="1"/>
        <end position="65"/>
    </location>
</feature>
<feature type="transmembrane region" description="Helical" evidence="9">
    <location>
        <begin position="565"/>
        <end position="588"/>
    </location>
</feature>
<feature type="transmembrane region" description="Helical" evidence="9">
    <location>
        <begin position="126"/>
        <end position="146"/>
    </location>
</feature>
<feature type="compositionally biased region" description="Basic and acidic residues" evidence="8">
    <location>
        <begin position="605"/>
        <end position="616"/>
    </location>
</feature>
<dbReference type="KEGG" id="bbes:BESB_045510"/>
<keyword evidence="5" id="KW-0029">Amino-acid transport</keyword>
<feature type="compositionally biased region" description="Low complexity" evidence="8">
    <location>
        <begin position="1"/>
        <end position="29"/>
    </location>
</feature>
<dbReference type="RefSeq" id="XP_029220368.1">
    <property type="nucleotide sequence ID" value="XM_029363002.1"/>
</dbReference>
<name>A0A2A9MEQ8_BESBE</name>
<dbReference type="OrthoDB" id="330047at2759"/>
<feature type="transmembrane region" description="Helical" evidence="9">
    <location>
        <begin position="444"/>
        <end position="463"/>
    </location>
</feature>
<dbReference type="PANTHER" id="PTHR20772:SF2">
    <property type="entry name" value="PROTEIN FMP42"/>
    <property type="match status" value="1"/>
</dbReference>
<dbReference type="SUPFAM" id="SSF103473">
    <property type="entry name" value="MFS general substrate transporter"/>
    <property type="match status" value="1"/>
</dbReference>
<gene>
    <name evidence="10" type="ORF">BESB_045510</name>
</gene>
<keyword evidence="11" id="KW-1185">Reference proteome</keyword>
<keyword evidence="7 9" id="KW-0472">Membrane</keyword>
<proteinExistence type="inferred from homology"/>
<organism evidence="10 11">
    <name type="scientific">Besnoitia besnoiti</name>
    <name type="common">Apicomplexan protozoan</name>
    <dbReference type="NCBI Taxonomy" id="94643"/>
    <lineage>
        <taxon>Eukaryota</taxon>
        <taxon>Sar</taxon>
        <taxon>Alveolata</taxon>
        <taxon>Apicomplexa</taxon>
        <taxon>Conoidasida</taxon>
        <taxon>Coccidia</taxon>
        <taxon>Eucoccidiorida</taxon>
        <taxon>Eimeriorina</taxon>
        <taxon>Sarcocystidae</taxon>
        <taxon>Besnoitia</taxon>
    </lineage>
</organism>
<sequence>MEAVSAAPAAAAPEVPAAEPAPAQSEDAAPPAPVAAGEEGSTVASPLADTGQKEESVSSPPSAAHAPAALEVSGLSAASNRETSGLGTQEAPAHGSGGVLGFLASLLPRSDLPGARQKTPFGLNRYVLLLVYSVVVFTTGAVFYGWTALSGMIFRNDGLAHLCPKNASGEYEPDMRKQGQLFICDEQDAAVQKLYTMTFAVACVMSACAGTLLDWLGPLFTEILGQTFNLVGWLLLAFSSPDFPAYYISLVFIGLGADSSLLPTLCVRRLFPGSTGLIITIIGSAASASFGIPLILNSIVENHGASVRTVSLCYCCVGPVLGILIAIFLIPRSGFALDDAGTTFREEEEMLITEEEEARHGIVPEPAPGGFEDGCVGRGGGERESKREKAKRKANRLARDVVGSSFWKQLLSIRYCLIVVYFVVVSWGTSYYQQAARRMFSDAVISVLEVLLPLSFIPCIILGKIADMVGIFKVLFVINSAGLLTYVFSFFDSDGTGYASALCFMIYMSLLTSQMFVYIEATFSPNHFGKLIGIGTMVGGLLSLVSNCLYEDVTVNREGGNPRSIQIAMTALLCVQYVWIATLAILHVKNPKPYAPRQVEPSSDASKKAEEGEVLV</sequence>
<dbReference type="AlphaFoldDB" id="A0A2A9MEQ8"/>
<evidence type="ECO:0000256" key="5">
    <source>
        <dbReference type="ARBA" id="ARBA00022970"/>
    </source>
</evidence>
<keyword evidence="4 9" id="KW-0812">Transmembrane</keyword>
<evidence type="ECO:0000313" key="11">
    <source>
        <dbReference type="Proteomes" id="UP000224006"/>
    </source>
</evidence>
<comment type="subcellular location">
    <subcellularLocation>
        <location evidence="1">Membrane</location>
        <topology evidence="1">Multi-pass membrane protein</topology>
    </subcellularLocation>
</comment>